<dbReference type="AlphaFoldDB" id="A0A2P2J087"/>
<protein>
    <submittedName>
        <fullName evidence="1">Uncharacterized protein</fullName>
    </submittedName>
</protein>
<sequence length="53" mass="6261">MLKWLSLSRVILFVHDKIHRTPMPPIIGTQYNHHNCTILTEKFVSLQMICKLN</sequence>
<organism evidence="1">
    <name type="scientific">Rhizophora mucronata</name>
    <name type="common">Asiatic mangrove</name>
    <dbReference type="NCBI Taxonomy" id="61149"/>
    <lineage>
        <taxon>Eukaryota</taxon>
        <taxon>Viridiplantae</taxon>
        <taxon>Streptophyta</taxon>
        <taxon>Embryophyta</taxon>
        <taxon>Tracheophyta</taxon>
        <taxon>Spermatophyta</taxon>
        <taxon>Magnoliopsida</taxon>
        <taxon>eudicotyledons</taxon>
        <taxon>Gunneridae</taxon>
        <taxon>Pentapetalae</taxon>
        <taxon>rosids</taxon>
        <taxon>fabids</taxon>
        <taxon>Malpighiales</taxon>
        <taxon>Rhizophoraceae</taxon>
        <taxon>Rhizophora</taxon>
    </lineage>
</organism>
<name>A0A2P2J087_RHIMU</name>
<dbReference type="EMBL" id="GGEC01006421">
    <property type="protein sequence ID" value="MBW86904.1"/>
    <property type="molecule type" value="Transcribed_RNA"/>
</dbReference>
<proteinExistence type="predicted"/>
<accession>A0A2P2J087</accession>
<evidence type="ECO:0000313" key="1">
    <source>
        <dbReference type="EMBL" id="MBW86904.1"/>
    </source>
</evidence>
<reference evidence="1" key="1">
    <citation type="submission" date="2018-02" db="EMBL/GenBank/DDBJ databases">
        <title>Rhizophora mucronata_Transcriptome.</title>
        <authorList>
            <person name="Meera S.P."/>
            <person name="Sreeshan A."/>
            <person name="Augustine A."/>
        </authorList>
    </citation>
    <scope>NUCLEOTIDE SEQUENCE</scope>
    <source>
        <tissue evidence="1">Leaf</tissue>
    </source>
</reference>